<dbReference type="Pfam" id="PF19289">
    <property type="entry name" value="PmbA_TldD_3rd"/>
    <property type="match status" value="1"/>
</dbReference>
<dbReference type="EMBL" id="BMIH01000002">
    <property type="protein sequence ID" value="GGB24544.1"/>
    <property type="molecule type" value="Genomic_DNA"/>
</dbReference>
<comment type="caution">
    <text evidence="5">The sequence shown here is derived from an EMBL/GenBank/DDBJ whole genome shotgun (WGS) entry which is preliminary data.</text>
</comment>
<evidence type="ECO:0000256" key="1">
    <source>
        <dbReference type="ARBA" id="ARBA00005836"/>
    </source>
</evidence>
<gene>
    <name evidence="5" type="ORF">GCM10011380_12630</name>
</gene>
<evidence type="ECO:0000259" key="4">
    <source>
        <dbReference type="Pfam" id="PF19290"/>
    </source>
</evidence>
<feature type="domain" description="Metalloprotease TldD/E central" evidence="4">
    <location>
        <begin position="138"/>
        <end position="240"/>
    </location>
</feature>
<sequence>MCQRAGLPKSTAMLTVDQARERAQTIVEQARRAGADAADAVFAADAALEVSVRLGKLEDVGRSESADLGLRVFVGKRSASVSTSDLSDTALATLVERAVAMAREAPEDDWAGLAPTERLLHGAPPLLDLDDTACGTAPPTPEALRDLALAAEAAALDVPGVTNSEGGGASAAQSVWALATSHGFAGAYSTTSYGVSASVLAGEGGGMQRDYAHHAARRRDKLDAAAAIGRQAGERAVRRLSPGRLTSGSMPIVFDPRVGGSLIGHLVGAIGGGAITRRTSFLLDALGSQILPSNLSVRDDPHRPHGLRSRPFDGEGLAVSPAAIVENGMLETWLLDSAAARQLGLEPTGHAARGIGGAPGVTTGNLYLDGGKVPLATLLAEVGEGVYVTELIGQGVNSVTGDYSRGAAGFRIVGGEIAEPVAEFTIAGNLKDMYRNMTAANDLVFRYGVNVPTLRVDGMTVAGG</sequence>
<evidence type="ECO:0000313" key="6">
    <source>
        <dbReference type="Proteomes" id="UP000623067"/>
    </source>
</evidence>
<dbReference type="InterPro" id="IPR035068">
    <property type="entry name" value="TldD/PmbA_N"/>
</dbReference>
<reference evidence="5" key="2">
    <citation type="submission" date="2020-09" db="EMBL/GenBank/DDBJ databases">
        <authorList>
            <person name="Sun Q."/>
            <person name="Zhou Y."/>
        </authorList>
    </citation>
    <scope>NUCLEOTIDE SEQUENCE</scope>
    <source>
        <strain evidence="5">CGMCC 1.15330</strain>
    </source>
</reference>
<protein>
    <submittedName>
        <fullName evidence="5">Modulator protein</fullName>
    </submittedName>
</protein>
<dbReference type="InterPro" id="IPR002510">
    <property type="entry name" value="Metalloprtase-TldD/E_N"/>
</dbReference>
<keyword evidence="6" id="KW-1185">Reference proteome</keyword>
<evidence type="ECO:0000313" key="5">
    <source>
        <dbReference type="EMBL" id="GGB24544.1"/>
    </source>
</evidence>
<comment type="similarity">
    <text evidence="1">Belongs to the peptidase U62 family.</text>
</comment>
<proteinExistence type="inferred from homology"/>
<dbReference type="AlphaFoldDB" id="A0A916WS51"/>
<dbReference type="GO" id="GO:0008237">
    <property type="term" value="F:metallopeptidase activity"/>
    <property type="evidence" value="ECO:0007669"/>
    <property type="project" value="InterPro"/>
</dbReference>
<dbReference type="Pfam" id="PF01523">
    <property type="entry name" value="PmbA_TldD_1st"/>
    <property type="match status" value="1"/>
</dbReference>
<name>A0A916WS51_9SPHN</name>
<organism evidence="5 6">
    <name type="scientific">Sphingomonas metalli</name>
    <dbReference type="NCBI Taxonomy" id="1779358"/>
    <lineage>
        <taxon>Bacteria</taxon>
        <taxon>Pseudomonadati</taxon>
        <taxon>Pseudomonadota</taxon>
        <taxon>Alphaproteobacteria</taxon>
        <taxon>Sphingomonadales</taxon>
        <taxon>Sphingomonadaceae</taxon>
        <taxon>Sphingomonas</taxon>
    </lineage>
</organism>
<feature type="domain" description="Metalloprotease TldD/E N-terminal" evidence="2">
    <location>
        <begin position="47"/>
        <end position="102"/>
    </location>
</feature>
<dbReference type="InterPro" id="IPR045569">
    <property type="entry name" value="Metalloprtase-TldD/E_C"/>
</dbReference>
<dbReference type="InterPro" id="IPR036059">
    <property type="entry name" value="TldD/PmbA_sf"/>
</dbReference>
<dbReference type="Gene3D" id="3.30.2290.10">
    <property type="entry name" value="PmbA/TldD superfamily"/>
    <property type="match status" value="1"/>
</dbReference>
<dbReference type="GO" id="GO:0005829">
    <property type="term" value="C:cytosol"/>
    <property type="evidence" value="ECO:0007669"/>
    <property type="project" value="TreeGrafter"/>
</dbReference>
<evidence type="ECO:0000259" key="2">
    <source>
        <dbReference type="Pfam" id="PF01523"/>
    </source>
</evidence>
<dbReference type="Proteomes" id="UP000623067">
    <property type="component" value="Unassembled WGS sequence"/>
</dbReference>
<reference evidence="5" key="1">
    <citation type="journal article" date="2014" name="Int. J. Syst. Evol. Microbiol.">
        <title>Complete genome sequence of Corynebacterium casei LMG S-19264T (=DSM 44701T), isolated from a smear-ripened cheese.</title>
        <authorList>
            <consortium name="US DOE Joint Genome Institute (JGI-PGF)"/>
            <person name="Walter F."/>
            <person name="Albersmeier A."/>
            <person name="Kalinowski J."/>
            <person name="Ruckert C."/>
        </authorList>
    </citation>
    <scope>NUCLEOTIDE SEQUENCE</scope>
    <source>
        <strain evidence="5">CGMCC 1.15330</strain>
    </source>
</reference>
<dbReference type="SUPFAM" id="SSF111283">
    <property type="entry name" value="Putative modulator of DNA gyrase, PmbA/TldD"/>
    <property type="match status" value="1"/>
</dbReference>
<accession>A0A916WS51</accession>
<evidence type="ECO:0000259" key="3">
    <source>
        <dbReference type="Pfam" id="PF19289"/>
    </source>
</evidence>
<dbReference type="PANTHER" id="PTHR43421:SF1">
    <property type="entry name" value="METALLOPROTEASE PMBA"/>
    <property type="match status" value="1"/>
</dbReference>
<dbReference type="GO" id="GO:0006508">
    <property type="term" value="P:proteolysis"/>
    <property type="evidence" value="ECO:0007669"/>
    <property type="project" value="InterPro"/>
</dbReference>
<dbReference type="Pfam" id="PF19290">
    <property type="entry name" value="PmbA_TldD_2nd"/>
    <property type="match status" value="1"/>
</dbReference>
<dbReference type="InterPro" id="IPR047657">
    <property type="entry name" value="PmbA"/>
</dbReference>
<feature type="domain" description="Metalloprotease TldD/E C-terminal" evidence="3">
    <location>
        <begin position="247"/>
        <end position="463"/>
    </location>
</feature>
<dbReference type="PANTHER" id="PTHR43421">
    <property type="entry name" value="METALLOPROTEASE PMBA"/>
    <property type="match status" value="1"/>
</dbReference>
<dbReference type="InterPro" id="IPR045570">
    <property type="entry name" value="Metalloprtase-TldD/E_cen_dom"/>
</dbReference>